<sequence length="61" mass="6626">MREQGRQGGRGQRGRGDEGDKGDKGDEEEGQEAGEKFLPSAPCFLLPCLFPMPHAQCPIPN</sequence>
<evidence type="ECO:0000313" key="2">
    <source>
        <dbReference type="EMBL" id="PHK03821.1"/>
    </source>
</evidence>
<protein>
    <submittedName>
        <fullName evidence="2">Uncharacterized protein</fullName>
    </submittedName>
</protein>
<dbReference type="EMBL" id="LAHD01000032">
    <property type="protein sequence ID" value="PHK03821.1"/>
    <property type="molecule type" value="Genomic_DNA"/>
</dbReference>
<name>A0A9Q6EL76_NOSLI</name>
<feature type="compositionally biased region" description="Gly residues" evidence="1">
    <location>
        <begin position="1"/>
        <end position="11"/>
    </location>
</feature>
<gene>
    <name evidence="2" type="ORF">VF08_13800</name>
</gene>
<feature type="compositionally biased region" description="Basic and acidic residues" evidence="1">
    <location>
        <begin position="14"/>
        <end position="24"/>
    </location>
</feature>
<dbReference type="AlphaFoldDB" id="A0A9Q6EL76"/>
<reference evidence="2 3" key="1">
    <citation type="submission" date="2015-02" db="EMBL/GenBank/DDBJ databases">
        <title>Nostoc linckia genome annotation.</title>
        <authorList>
            <person name="Zhou Z."/>
        </authorList>
    </citation>
    <scope>NUCLEOTIDE SEQUENCE [LARGE SCALE GENOMIC DNA]</scope>
    <source>
        <strain evidence="3">z8</strain>
    </source>
</reference>
<comment type="caution">
    <text evidence="2">The sequence shown here is derived from an EMBL/GenBank/DDBJ whole genome shotgun (WGS) entry which is preliminary data.</text>
</comment>
<organism evidence="2 3">
    <name type="scientific">Nostoc linckia z8</name>
    <dbReference type="NCBI Taxonomy" id="1628746"/>
    <lineage>
        <taxon>Bacteria</taxon>
        <taxon>Bacillati</taxon>
        <taxon>Cyanobacteriota</taxon>
        <taxon>Cyanophyceae</taxon>
        <taxon>Nostocales</taxon>
        <taxon>Nostocaceae</taxon>
        <taxon>Nostoc</taxon>
    </lineage>
</organism>
<proteinExistence type="predicted"/>
<feature type="region of interest" description="Disordered" evidence="1">
    <location>
        <begin position="1"/>
        <end position="36"/>
    </location>
</feature>
<dbReference type="RefSeq" id="WP_099073096.1">
    <property type="nucleotide sequence ID" value="NZ_LAHD01000032.1"/>
</dbReference>
<evidence type="ECO:0000313" key="3">
    <source>
        <dbReference type="Proteomes" id="UP000222310"/>
    </source>
</evidence>
<evidence type="ECO:0000256" key="1">
    <source>
        <dbReference type="SAM" id="MobiDB-lite"/>
    </source>
</evidence>
<accession>A0A9Q6EL76</accession>
<dbReference type="Proteomes" id="UP000222310">
    <property type="component" value="Unassembled WGS sequence"/>
</dbReference>